<keyword evidence="2" id="KW-1185">Reference proteome</keyword>
<gene>
    <name evidence="1" type="ORF">I4F81_003212</name>
</gene>
<comment type="caution">
    <text evidence="1">The sequence shown here is derived from an EMBL/GenBank/DDBJ whole genome shotgun (WGS) entry which is preliminary data.</text>
</comment>
<organism evidence="1 2">
    <name type="scientific">Pyropia yezoensis</name>
    <name type="common">Susabi-nori</name>
    <name type="synonym">Porphyra yezoensis</name>
    <dbReference type="NCBI Taxonomy" id="2788"/>
    <lineage>
        <taxon>Eukaryota</taxon>
        <taxon>Rhodophyta</taxon>
        <taxon>Bangiophyceae</taxon>
        <taxon>Bangiales</taxon>
        <taxon>Bangiaceae</taxon>
        <taxon>Pyropia</taxon>
    </lineage>
</organism>
<reference evidence="1" key="1">
    <citation type="submission" date="2019-11" db="EMBL/GenBank/DDBJ databases">
        <title>Nori genome reveals adaptations in red seaweeds to the harsh intertidal environment.</title>
        <authorList>
            <person name="Wang D."/>
            <person name="Mao Y."/>
        </authorList>
    </citation>
    <scope>NUCLEOTIDE SEQUENCE</scope>
    <source>
        <tissue evidence="1">Gametophyte</tissue>
    </source>
</reference>
<protein>
    <submittedName>
        <fullName evidence="1">Uncharacterized protein</fullName>
    </submittedName>
</protein>
<evidence type="ECO:0000313" key="1">
    <source>
        <dbReference type="EMBL" id="KAK1860624.1"/>
    </source>
</evidence>
<accession>A0ACC3BRN9</accession>
<sequence>MARQVGASEIDLAGSASPPRWSLTDRWPQGLRRRRRKWRCRCREQQLRWPSSSHDARGGPSRVPHPAQRTDAKNTSGRLAPSGGPTHAIGRDRRQRHPDSTERQSAQPRLPPRAVSHAPTAAAACAAKCSTSSRSPVRRHGGPRRCRRACRRHTPLGCVGSRRCRSMRPPSTWSPTPPRTG</sequence>
<dbReference type="EMBL" id="CM020618">
    <property type="protein sequence ID" value="KAK1860624.1"/>
    <property type="molecule type" value="Genomic_DNA"/>
</dbReference>
<evidence type="ECO:0000313" key="2">
    <source>
        <dbReference type="Proteomes" id="UP000798662"/>
    </source>
</evidence>
<dbReference type="Proteomes" id="UP000798662">
    <property type="component" value="Chromosome 1"/>
</dbReference>
<proteinExistence type="predicted"/>
<name>A0ACC3BRN9_PYRYE</name>